<protein>
    <submittedName>
        <fullName evidence="1">Ornithine cyclodeaminase family protein</fullName>
    </submittedName>
</protein>
<dbReference type="PANTHER" id="PTHR13812">
    <property type="entry name" value="KETIMINE REDUCTASE MU-CRYSTALLIN"/>
    <property type="match status" value="1"/>
</dbReference>
<dbReference type="AlphaFoldDB" id="A0A8J7YK26"/>
<dbReference type="InterPro" id="IPR023401">
    <property type="entry name" value="ODC_N"/>
</dbReference>
<gene>
    <name evidence="1" type="ORF">J9259_06260</name>
</gene>
<dbReference type="GO" id="GO:0005737">
    <property type="term" value="C:cytoplasm"/>
    <property type="evidence" value="ECO:0007669"/>
    <property type="project" value="TreeGrafter"/>
</dbReference>
<name>A0A8J7YK26_9ARCH</name>
<dbReference type="InterPro" id="IPR003462">
    <property type="entry name" value="ODC_Mu_crystall"/>
</dbReference>
<reference evidence="1" key="1">
    <citation type="submission" date="2021-04" db="EMBL/GenBank/DDBJ databases">
        <title>Genomic insights into ecological role and evolution of a novel Thermoplasmata order Candidatus Sysuiplasmatales.</title>
        <authorList>
            <person name="Yuan Y."/>
        </authorList>
    </citation>
    <scope>NUCLEOTIDE SEQUENCE</scope>
    <source>
        <strain evidence="1">YP2-bin.285</strain>
    </source>
</reference>
<dbReference type="Gene3D" id="3.30.1780.10">
    <property type="entry name" value="ornithine cyclodeaminase, domain 1"/>
    <property type="match status" value="1"/>
</dbReference>
<evidence type="ECO:0000313" key="2">
    <source>
        <dbReference type="Proteomes" id="UP000716004"/>
    </source>
</evidence>
<accession>A0A8J7YK26</accession>
<organism evidence="1 2">
    <name type="scientific">Candidatus Sysuiplasma superficiale</name>
    <dbReference type="NCBI Taxonomy" id="2823368"/>
    <lineage>
        <taxon>Archaea</taxon>
        <taxon>Methanobacteriati</taxon>
        <taxon>Thermoplasmatota</taxon>
        <taxon>Thermoplasmata</taxon>
        <taxon>Candidatus Sysuiplasmatales</taxon>
        <taxon>Candidatus Sysuiplasmataceae</taxon>
        <taxon>Candidatus Sysuiplasma</taxon>
    </lineage>
</organism>
<dbReference type="SUPFAM" id="SSF51735">
    <property type="entry name" value="NAD(P)-binding Rossmann-fold domains"/>
    <property type="match status" value="1"/>
</dbReference>
<dbReference type="Pfam" id="PF02423">
    <property type="entry name" value="OCD_Mu_crystall"/>
    <property type="match status" value="1"/>
</dbReference>
<dbReference type="InterPro" id="IPR036291">
    <property type="entry name" value="NAD(P)-bd_dom_sf"/>
</dbReference>
<dbReference type="PANTHER" id="PTHR13812:SF19">
    <property type="entry name" value="KETIMINE REDUCTASE MU-CRYSTALLIN"/>
    <property type="match status" value="1"/>
</dbReference>
<evidence type="ECO:0000313" key="1">
    <source>
        <dbReference type="EMBL" id="MBX8632102.1"/>
    </source>
</evidence>
<dbReference type="EMBL" id="JAGVSJ010000014">
    <property type="protein sequence ID" value="MBX8632102.1"/>
    <property type="molecule type" value="Genomic_DNA"/>
</dbReference>
<dbReference type="PIRSF" id="PIRSF001439">
    <property type="entry name" value="CryM"/>
    <property type="match status" value="1"/>
</dbReference>
<comment type="caution">
    <text evidence="1">The sequence shown here is derived from an EMBL/GenBank/DDBJ whole genome shotgun (WGS) entry which is preliminary data.</text>
</comment>
<sequence>MEDVPLYIREEEVAKLLDVSTAINVLKDAFRMQSEGKAVSLPRSRIRTENGILNVLPSTAEGLAVSGLKAYFGGRNGVSFVVLLFSTAECKPLAIIEAERLGQIRTGAVTGMVTDIMADINARIAGCIGSGYQAETQIEAICNVRRIDTFYVYSRNAGNREKFAATMGRRVNADVVAVPDRSMFRETEIIVTATNSRIPVISHQEIPEHCHINAIGANRIESRELDAETLCSAEEIVVDSVEQSKVESGDLAAAVSSGCIGWDDINEIRDLVSGRRKKIKGRRGGITIFKSLGIGLEDLAVGAYVYRRAAETGLGTRL</sequence>
<dbReference type="Proteomes" id="UP000716004">
    <property type="component" value="Unassembled WGS sequence"/>
</dbReference>
<proteinExistence type="predicted"/>
<dbReference type="Gene3D" id="3.40.50.720">
    <property type="entry name" value="NAD(P)-binding Rossmann-like Domain"/>
    <property type="match status" value="1"/>
</dbReference>